<evidence type="ECO:0000313" key="2">
    <source>
        <dbReference type="EMBL" id="TYP67790.1"/>
    </source>
</evidence>
<feature type="transmembrane region" description="Helical" evidence="1">
    <location>
        <begin position="115"/>
        <end position="134"/>
    </location>
</feature>
<dbReference type="Pfam" id="PF14089">
    <property type="entry name" value="KbaA"/>
    <property type="match status" value="1"/>
</dbReference>
<keyword evidence="1" id="KW-0812">Transmembrane</keyword>
<keyword evidence="3" id="KW-1185">Reference proteome</keyword>
<keyword evidence="1" id="KW-1133">Transmembrane helix</keyword>
<evidence type="ECO:0000256" key="1">
    <source>
        <dbReference type="SAM" id="Phobius"/>
    </source>
</evidence>
<comment type="caution">
    <text evidence="2">The sequence shown here is derived from an EMBL/GenBank/DDBJ whole genome shotgun (WGS) entry which is preliminary data.</text>
</comment>
<sequence length="209" mass="23473">MTLRKMWFLLWSTTLIGAGITVVVGSIMQMFDHEFGFMDMKSTGFNMLNMALAGLLFGVFSQLGFFAYLTINYLALGMLRKKYLWNTLQAYCTLFAVGGLGYKLYGTSELHQNNWFFWVLPLALLMASIFVSYLKSKRTNNSAFMPTMFLLFVGTTLEAWPSMGEDSNPLTIVFMVAPLFVCNSYLIMQLHRIVNSDKADTAASAGTAL</sequence>
<name>A0A5S5BNL6_9BACL</name>
<feature type="transmembrane region" description="Helical" evidence="1">
    <location>
        <begin position="51"/>
        <end position="71"/>
    </location>
</feature>
<gene>
    <name evidence="2" type="ORF">BCM02_12274</name>
</gene>
<feature type="transmembrane region" description="Helical" evidence="1">
    <location>
        <begin position="83"/>
        <end position="103"/>
    </location>
</feature>
<protein>
    <submittedName>
        <fullName evidence="2">KinB signaling pathway activation protein</fullName>
    </submittedName>
</protein>
<dbReference type="GO" id="GO:0045881">
    <property type="term" value="P:positive regulation of sporulation resulting in formation of a cellular spore"/>
    <property type="evidence" value="ECO:0007669"/>
    <property type="project" value="InterPro"/>
</dbReference>
<dbReference type="SMART" id="SM01251">
    <property type="entry name" value="KbaA"/>
    <property type="match status" value="1"/>
</dbReference>
<dbReference type="AlphaFoldDB" id="A0A5S5BNL6"/>
<dbReference type="InterPro" id="IPR024164">
    <property type="entry name" value="KinB-signalling_activ"/>
</dbReference>
<evidence type="ECO:0000313" key="3">
    <source>
        <dbReference type="Proteomes" id="UP000323257"/>
    </source>
</evidence>
<keyword evidence="1" id="KW-0472">Membrane</keyword>
<accession>A0A5S5BNL6</accession>
<feature type="transmembrane region" description="Helical" evidence="1">
    <location>
        <begin position="7"/>
        <end position="31"/>
    </location>
</feature>
<dbReference type="RefSeq" id="WP_187434564.1">
    <property type="nucleotide sequence ID" value="NZ_VNHS01000022.1"/>
</dbReference>
<dbReference type="Proteomes" id="UP000323257">
    <property type="component" value="Unassembled WGS sequence"/>
</dbReference>
<dbReference type="EMBL" id="VNHS01000022">
    <property type="protein sequence ID" value="TYP67790.1"/>
    <property type="molecule type" value="Genomic_DNA"/>
</dbReference>
<reference evidence="2 3" key="1">
    <citation type="submission" date="2019-07" db="EMBL/GenBank/DDBJ databases">
        <title>Genomic Encyclopedia of Type Strains, Phase III (KMG-III): the genomes of soil and plant-associated and newly described type strains.</title>
        <authorList>
            <person name="Whitman W."/>
        </authorList>
    </citation>
    <scope>NUCLEOTIDE SEQUENCE [LARGE SCALE GENOMIC DNA]</scope>
    <source>
        <strain evidence="2 3">BL24</strain>
    </source>
</reference>
<feature type="transmembrane region" description="Helical" evidence="1">
    <location>
        <begin position="169"/>
        <end position="188"/>
    </location>
</feature>
<proteinExistence type="predicted"/>
<feature type="transmembrane region" description="Helical" evidence="1">
    <location>
        <begin position="143"/>
        <end position="163"/>
    </location>
</feature>
<organism evidence="2 3">
    <name type="scientific">Paenibacillus methanolicus</name>
    <dbReference type="NCBI Taxonomy" id="582686"/>
    <lineage>
        <taxon>Bacteria</taxon>
        <taxon>Bacillati</taxon>
        <taxon>Bacillota</taxon>
        <taxon>Bacilli</taxon>
        <taxon>Bacillales</taxon>
        <taxon>Paenibacillaceae</taxon>
        <taxon>Paenibacillus</taxon>
    </lineage>
</organism>